<protein>
    <recommendedName>
        <fullName evidence="2">Anti-sigma-W factor RsiW</fullName>
    </recommendedName>
</protein>
<reference evidence="6 7" key="1">
    <citation type="submission" date="2022-11" db="EMBL/GenBank/DDBJ databases">
        <authorList>
            <person name="Caiyu Z."/>
        </authorList>
    </citation>
    <scope>NUCLEOTIDE SEQUENCE [LARGE SCALE GENOMIC DNA]</scope>
    <source>
        <strain evidence="6 7">YR-4</strain>
    </source>
</reference>
<dbReference type="InterPro" id="IPR027383">
    <property type="entry name" value="Znf_put"/>
</dbReference>
<dbReference type="Proteomes" id="UP001082703">
    <property type="component" value="Unassembled WGS sequence"/>
</dbReference>
<feature type="domain" description="Putative zinc-finger" evidence="5">
    <location>
        <begin position="5"/>
        <end position="39"/>
    </location>
</feature>
<keyword evidence="3" id="KW-0812">Transmembrane</keyword>
<feature type="domain" description="DUF3955" evidence="4">
    <location>
        <begin position="83"/>
        <end position="131"/>
    </location>
</feature>
<proteinExistence type="inferred from homology"/>
<evidence type="ECO:0000313" key="7">
    <source>
        <dbReference type="Proteomes" id="UP001082703"/>
    </source>
</evidence>
<evidence type="ECO:0000313" key="6">
    <source>
        <dbReference type="EMBL" id="MCY1712673.1"/>
    </source>
</evidence>
<evidence type="ECO:0000256" key="1">
    <source>
        <dbReference type="ARBA" id="ARBA00024353"/>
    </source>
</evidence>
<dbReference type="Pfam" id="PF13490">
    <property type="entry name" value="zf-HC2"/>
    <property type="match status" value="1"/>
</dbReference>
<dbReference type="InterPro" id="IPR025016">
    <property type="entry name" value="DUF3955"/>
</dbReference>
<dbReference type="Pfam" id="PF13127">
    <property type="entry name" value="DUF3955"/>
    <property type="match status" value="1"/>
</dbReference>
<evidence type="ECO:0000259" key="4">
    <source>
        <dbReference type="Pfam" id="PF13127"/>
    </source>
</evidence>
<comment type="similarity">
    <text evidence="1">Belongs to the zinc-associated anti-sigma factor (ZAS) superfamily. Anti-sigma-W factor family.</text>
</comment>
<sequence length="145" mass="16297">MQITCEIIRDLLPLYHDHVCSEDSCKLVDEHLATCAKCRMELEQMNTEIKVKNNLDDVKVIKNISKKWKMDRVSAFLMGSLFLSILACIGCVVSFHIIGSYVAADGTLVEPFALIPLSYIFGFIALLSGVVLGITYMVKNKRRPK</sequence>
<feature type="transmembrane region" description="Helical" evidence="3">
    <location>
        <begin position="75"/>
        <end position="98"/>
    </location>
</feature>
<keyword evidence="3" id="KW-0472">Membrane</keyword>
<comment type="caution">
    <text evidence="6">The sequence shown here is derived from an EMBL/GenBank/DDBJ whole genome shotgun (WGS) entry which is preliminary data.</text>
</comment>
<keyword evidence="3" id="KW-1133">Transmembrane helix</keyword>
<evidence type="ECO:0000256" key="3">
    <source>
        <dbReference type="SAM" id="Phobius"/>
    </source>
</evidence>
<accession>A0ABT4BRD1</accession>
<gene>
    <name evidence="6" type="ORF">OUY18_00170</name>
</gene>
<dbReference type="EMBL" id="JAPOHA010000001">
    <property type="protein sequence ID" value="MCY1712673.1"/>
    <property type="molecule type" value="Genomic_DNA"/>
</dbReference>
<keyword evidence="7" id="KW-1185">Reference proteome</keyword>
<feature type="transmembrane region" description="Helical" evidence="3">
    <location>
        <begin position="118"/>
        <end position="138"/>
    </location>
</feature>
<evidence type="ECO:0000259" key="5">
    <source>
        <dbReference type="Pfam" id="PF13490"/>
    </source>
</evidence>
<dbReference type="InterPro" id="IPR041916">
    <property type="entry name" value="Anti_sigma_zinc_sf"/>
</dbReference>
<evidence type="ECO:0000256" key="2">
    <source>
        <dbReference type="ARBA" id="ARBA00024438"/>
    </source>
</evidence>
<dbReference type="Gene3D" id="1.10.10.1320">
    <property type="entry name" value="Anti-sigma factor, zinc-finger domain"/>
    <property type="match status" value="1"/>
</dbReference>
<name>A0ABT4BRD1_9FIRM</name>
<organism evidence="6 7">
    <name type="scientific">Caproiciproducens galactitolivorans</name>
    <dbReference type="NCBI Taxonomy" id="642589"/>
    <lineage>
        <taxon>Bacteria</taxon>
        <taxon>Bacillati</taxon>
        <taxon>Bacillota</taxon>
        <taxon>Clostridia</taxon>
        <taxon>Eubacteriales</taxon>
        <taxon>Acutalibacteraceae</taxon>
        <taxon>Caproiciproducens</taxon>
    </lineage>
</organism>
<dbReference type="RefSeq" id="WP_268056685.1">
    <property type="nucleotide sequence ID" value="NZ_JAPOHA010000001.1"/>
</dbReference>